<evidence type="ECO:0000256" key="2">
    <source>
        <dbReference type="ARBA" id="ARBA00004637"/>
    </source>
</evidence>
<evidence type="ECO:0000256" key="24">
    <source>
        <dbReference type="ARBA" id="ARBA00049038"/>
    </source>
</evidence>
<evidence type="ECO:0000256" key="8">
    <source>
        <dbReference type="ARBA" id="ARBA00022799"/>
    </source>
</evidence>
<comment type="pathway">
    <text evidence="3">Lipid metabolism; mitochondrial fatty acid beta-oxidation.</text>
</comment>
<dbReference type="FunFam" id="1.20.140.10:FF:000008">
    <property type="entry name" value="acyl-CoA dehydrogenase family member 9, mitochondrial"/>
    <property type="match status" value="1"/>
</dbReference>
<dbReference type="PANTHER" id="PTHR43884">
    <property type="entry name" value="ACYL-COA DEHYDROGENASE"/>
    <property type="match status" value="1"/>
</dbReference>
<dbReference type="Gene3D" id="1.20.140.10">
    <property type="entry name" value="Butyryl-CoA Dehydrogenase, subunit A, domain 3"/>
    <property type="match status" value="2"/>
</dbReference>
<dbReference type="SUPFAM" id="SSF47203">
    <property type="entry name" value="Acyl-CoA dehydrogenase C-terminal domain-like"/>
    <property type="match status" value="1"/>
</dbReference>
<comment type="catalytic activity">
    <reaction evidence="27">
        <text>octadecanoyl-CoA + oxidized [electron-transfer flavoprotein] + H(+) = (2E)-octadecenoyl-CoA + reduced [electron-transfer flavoprotein]</text>
        <dbReference type="Rhea" id="RHEA:47240"/>
        <dbReference type="Rhea" id="RHEA-COMP:10685"/>
        <dbReference type="Rhea" id="RHEA-COMP:10686"/>
        <dbReference type="ChEBI" id="CHEBI:15378"/>
        <dbReference type="ChEBI" id="CHEBI:57394"/>
        <dbReference type="ChEBI" id="CHEBI:57692"/>
        <dbReference type="ChEBI" id="CHEBI:58307"/>
        <dbReference type="ChEBI" id="CHEBI:71412"/>
    </reaction>
    <physiologicalReaction direction="left-to-right" evidence="27">
        <dbReference type="Rhea" id="RHEA:47241"/>
    </physiologicalReaction>
</comment>
<keyword evidence="7" id="KW-0999">Mitochondrion inner membrane</keyword>
<comment type="caution">
    <text evidence="33">The sequence shown here is derived from an EMBL/GenBank/DDBJ whole genome shotgun (WGS) entry which is preliminary data.</text>
</comment>
<dbReference type="PANTHER" id="PTHR43884:SF11">
    <property type="entry name" value="VERY LONG-CHAIN SPECIFIC ACYL-COA DEHYDROGENASE, MITOCHONDRIAL"/>
    <property type="match status" value="1"/>
</dbReference>
<evidence type="ECO:0000256" key="19">
    <source>
        <dbReference type="ARBA" id="ARBA00045422"/>
    </source>
</evidence>
<keyword evidence="16" id="KW-0472">Membrane</keyword>
<organism evidence="33 34">
    <name type="scientific">Euroglyphus maynei</name>
    <name type="common">Mayne's house dust mite</name>
    <dbReference type="NCBI Taxonomy" id="6958"/>
    <lineage>
        <taxon>Eukaryota</taxon>
        <taxon>Metazoa</taxon>
        <taxon>Ecdysozoa</taxon>
        <taxon>Arthropoda</taxon>
        <taxon>Chelicerata</taxon>
        <taxon>Arachnida</taxon>
        <taxon>Acari</taxon>
        <taxon>Acariformes</taxon>
        <taxon>Sarcoptiformes</taxon>
        <taxon>Astigmata</taxon>
        <taxon>Psoroptidia</taxon>
        <taxon>Analgoidea</taxon>
        <taxon>Pyroglyphidae</taxon>
        <taxon>Pyroglyphinae</taxon>
        <taxon>Euroglyphus</taxon>
    </lineage>
</organism>
<dbReference type="GO" id="GO:0005743">
    <property type="term" value="C:mitochondrial inner membrane"/>
    <property type="evidence" value="ECO:0007669"/>
    <property type="project" value="UniProtKB-SubCell"/>
</dbReference>
<keyword evidence="9 28" id="KW-0274">FAD</keyword>
<dbReference type="InterPro" id="IPR009075">
    <property type="entry name" value="AcylCo_DH/oxidase_C"/>
</dbReference>
<evidence type="ECO:0000256" key="20">
    <source>
        <dbReference type="ARBA" id="ARBA00046812"/>
    </source>
</evidence>
<dbReference type="Gene3D" id="1.10.540.10">
    <property type="entry name" value="Acyl-CoA dehydrogenase/oxidase, N-terminal domain"/>
    <property type="match status" value="1"/>
</dbReference>
<keyword evidence="10" id="KW-0276">Fatty acid metabolism</keyword>
<dbReference type="Pfam" id="PF02771">
    <property type="entry name" value="Acyl-CoA_dh_N"/>
    <property type="match status" value="1"/>
</dbReference>
<dbReference type="AlphaFoldDB" id="A0A1Y3AQM1"/>
<comment type="catalytic activity">
    <reaction evidence="26">
        <text>eicosanoyl-CoA + oxidized [electron-transfer flavoprotein] + H(+) = (2E)-eicosenoyl-CoA + reduced [electron-transfer flavoprotein]</text>
        <dbReference type="Rhea" id="RHEA:47236"/>
        <dbReference type="Rhea" id="RHEA-COMP:10685"/>
        <dbReference type="Rhea" id="RHEA-COMP:10686"/>
        <dbReference type="ChEBI" id="CHEBI:15378"/>
        <dbReference type="ChEBI" id="CHEBI:57380"/>
        <dbReference type="ChEBI" id="CHEBI:57692"/>
        <dbReference type="ChEBI" id="CHEBI:58307"/>
        <dbReference type="ChEBI" id="CHEBI:74691"/>
    </reaction>
    <physiologicalReaction direction="left-to-right" evidence="26">
        <dbReference type="Rhea" id="RHEA:47237"/>
    </physiologicalReaction>
</comment>
<dbReference type="InterPro" id="IPR037069">
    <property type="entry name" value="AcylCoA_DH/ox_N_sf"/>
</dbReference>
<keyword evidence="14" id="KW-0443">Lipid metabolism</keyword>
<feature type="domain" description="Acyl-CoA dehydrogenase/oxidase N-terminal" evidence="31">
    <location>
        <begin position="93"/>
        <end position="199"/>
    </location>
</feature>
<keyword evidence="5" id="KW-0597">Phosphoprotein</keyword>
<evidence type="ECO:0000256" key="1">
    <source>
        <dbReference type="ARBA" id="ARBA00001974"/>
    </source>
</evidence>
<proteinExistence type="inferred from homology"/>
<evidence type="ECO:0000256" key="12">
    <source>
        <dbReference type="ARBA" id="ARBA00022990"/>
    </source>
</evidence>
<evidence type="ECO:0000256" key="3">
    <source>
        <dbReference type="ARBA" id="ARBA00005198"/>
    </source>
</evidence>
<dbReference type="Pfam" id="PF02770">
    <property type="entry name" value="Acyl-CoA_dh_M"/>
    <property type="match status" value="1"/>
</dbReference>
<dbReference type="EC" id="1.3.8.9" evidence="17"/>
<dbReference type="Proteomes" id="UP000194236">
    <property type="component" value="Unassembled WGS sequence"/>
</dbReference>
<comment type="subcellular location">
    <subcellularLocation>
        <location evidence="2">Mitochondrion inner membrane</location>
        <topology evidence="2">Peripheral membrane protein</topology>
    </subcellularLocation>
</comment>
<accession>A0A1Y3AQM1</accession>
<keyword evidence="8" id="KW-0702">S-nitrosylation</keyword>
<dbReference type="PROSITE" id="PS00072">
    <property type="entry name" value="ACYL_COA_DH_1"/>
    <property type="match status" value="1"/>
</dbReference>
<evidence type="ECO:0000256" key="27">
    <source>
        <dbReference type="ARBA" id="ARBA00049224"/>
    </source>
</evidence>
<evidence type="ECO:0000256" key="14">
    <source>
        <dbReference type="ARBA" id="ARBA00023098"/>
    </source>
</evidence>
<dbReference type="Pfam" id="PF21343">
    <property type="entry name" value="ACAD9-ACADV_C"/>
    <property type="match status" value="1"/>
</dbReference>
<evidence type="ECO:0000259" key="31">
    <source>
        <dbReference type="Pfam" id="PF02771"/>
    </source>
</evidence>
<feature type="domain" description="Acyl-CoA dehydrogenase/oxidase C-terminal" evidence="29">
    <location>
        <begin position="315"/>
        <end position="461"/>
    </location>
</feature>
<dbReference type="GO" id="GO:0017099">
    <property type="term" value="F:very-long-chain fatty acyl-CoA dehydrogenase activity"/>
    <property type="evidence" value="ECO:0007669"/>
    <property type="project" value="UniProtKB-EC"/>
</dbReference>
<evidence type="ECO:0000313" key="33">
    <source>
        <dbReference type="EMBL" id="OTF70761.1"/>
    </source>
</evidence>
<evidence type="ECO:0000256" key="11">
    <source>
        <dbReference type="ARBA" id="ARBA00022946"/>
    </source>
</evidence>
<dbReference type="GO" id="GO:0006631">
    <property type="term" value="P:fatty acid metabolic process"/>
    <property type="evidence" value="ECO:0007669"/>
    <property type="project" value="UniProtKB-KW"/>
</dbReference>
<evidence type="ECO:0000256" key="9">
    <source>
        <dbReference type="ARBA" id="ARBA00022827"/>
    </source>
</evidence>
<comment type="catalytic activity">
    <reaction evidence="25">
        <text>a very-long-chain 2,3-saturated fatty acyl-CoA + oxidized [electron-transfer flavoprotein] + H(+) = a very-long-chain (2E)-enoyl-CoA + reduced [electron-transfer flavoprotein]</text>
        <dbReference type="Rhea" id="RHEA:19181"/>
        <dbReference type="Rhea" id="RHEA-COMP:10685"/>
        <dbReference type="Rhea" id="RHEA-COMP:10686"/>
        <dbReference type="ChEBI" id="CHEBI:15378"/>
        <dbReference type="ChEBI" id="CHEBI:57692"/>
        <dbReference type="ChEBI" id="CHEBI:58307"/>
        <dbReference type="ChEBI" id="CHEBI:83724"/>
        <dbReference type="ChEBI" id="CHEBI:83728"/>
        <dbReference type="EC" id="1.3.8.9"/>
    </reaction>
    <physiologicalReaction direction="left-to-right" evidence="25">
        <dbReference type="Rhea" id="RHEA:19182"/>
    </physiologicalReaction>
</comment>
<evidence type="ECO:0000256" key="13">
    <source>
        <dbReference type="ARBA" id="ARBA00023002"/>
    </source>
</evidence>
<dbReference type="InterPro" id="IPR046373">
    <property type="entry name" value="Acyl-CoA_Oxase/DH_mid-dom_sf"/>
</dbReference>
<evidence type="ECO:0000256" key="5">
    <source>
        <dbReference type="ARBA" id="ARBA00022553"/>
    </source>
</evidence>
<evidence type="ECO:0000256" key="26">
    <source>
        <dbReference type="ARBA" id="ARBA00049140"/>
    </source>
</evidence>
<evidence type="ECO:0000259" key="32">
    <source>
        <dbReference type="Pfam" id="PF21343"/>
    </source>
</evidence>
<evidence type="ECO:0000256" key="10">
    <source>
        <dbReference type="ARBA" id="ARBA00022832"/>
    </source>
</evidence>
<comment type="catalytic activity">
    <reaction evidence="22">
        <text>oxidized [electron-transfer flavoprotein] + hexadecanoyl-CoA + H(+) = (2E)-hexadecenoyl-CoA + reduced [electron-transfer flavoprotein]</text>
        <dbReference type="Rhea" id="RHEA:43448"/>
        <dbReference type="Rhea" id="RHEA-COMP:10685"/>
        <dbReference type="Rhea" id="RHEA-COMP:10686"/>
        <dbReference type="ChEBI" id="CHEBI:15378"/>
        <dbReference type="ChEBI" id="CHEBI:57379"/>
        <dbReference type="ChEBI" id="CHEBI:57692"/>
        <dbReference type="ChEBI" id="CHEBI:58307"/>
        <dbReference type="ChEBI" id="CHEBI:61526"/>
    </reaction>
    <physiologicalReaction direction="left-to-right" evidence="22">
        <dbReference type="Rhea" id="RHEA:43449"/>
    </physiologicalReaction>
</comment>
<comment type="function">
    <text evidence="19">Very long-chain specific acyl-CoA dehydrogenase is one of the acyl-CoA dehydrogenases that catalyze the first step of mitochondrial fatty acid beta-oxidation, an aerobic process breaking down fatty acids into acetyl-CoA and allowing the production of energy from fats. The first step of fatty acid beta-oxidation consists in the removal of one hydrogen from C-2 and C-3 of the straight-chain fatty acyl-CoA thioester, resulting in the formation of trans-2-enoyl-CoA. Among the different mitochondrial acyl-CoA dehydrogenases, very long-chain specific acyl-CoA dehydrogenase acts specifically on acyl-CoAs with saturated 12 to 24 carbons long primary chains.</text>
</comment>
<dbReference type="SUPFAM" id="SSF56645">
    <property type="entry name" value="Acyl-CoA dehydrogenase NM domain-like"/>
    <property type="match status" value="1"/>
</dbReference>
<evidence type="ECO:0000256" key="28">
    <source>
        <dbReference type="RuleBase" id="RU362125"/>
    </source>
</evidence>
<comment type="similarity">
    <text evidence="4 28">Belongs to the acyl-CoA dehydrogenase family.</text>
</comment>
<evidence type="ECO:0000259" key="30">
    <source>
        <dbReference type="Pfam" id="PF02770"/>
    </source>
</evidence>
<dbReference type="FunFam" id="1.10.540.10:FF:000001">
    <property type="entry name" value="Very long-chain-specific acyl-CoA dehydrogenase, mitochondrial"/>
    <property type="match status" value="1"/>
</dbReference>
<evidence type="ECO:0000256" key="16">
    <source>
        <dbReference type="ARBA" id="ARBA00023136"/>
    </source>
</evidence>
<evidence type="ECO:0000256" key="15">
    <source>
        <dbReference type="ARBA" id="ARBA00023128"/>
    </source>
</evidence>
<evidence type="ECO:0000313" key="34">
    <source>
        <dbReference type="Proteomes" id="UP000194236"/>
    </source>
</evidence>
<reference evidence="33 34" key="1">
    <citation type="submission" date="2017-03" db="EMBL/GenBank/DDBJ databases">
        <title>Genome Survey of Euroglyphus maynei.</title>
        <authorList>
            <person name="Arlian L.G."/>
            <person name="Morgan M.S."/>
            <person name="Rider S.D."/>
        </authorList>
    </citation>
    <scope>NUCLEOTIDE SEQUENCE [LARGE SCALE GENOMIC DNA]</scope>
    <source>
        <strain evidence="33">Arlian Lab</strain>
        <tissue evidence="33">Whole body</tissue>
    </source>
</reference>
<gene>
    <name evidence="33" type="ORF">BLA29_001025</name>
</gene>
<evidence type="ECO:0000256" key="6">
    <source>
        <dbReference type="ARBA" id="ARBA00022630"/>
    </source>
</evidence>
<keyword evidence="6 28" id="KW-0285">Flavoprotein</keyword>
<keyword evidence="34" id="KW-1185">Reference proteome</keyword>
<dbReference type="FunFam" id="2.40.110.10:FF:000006">
    <property type="entry name" value="very long-chain specific acyl-CoA dehydrogenase, mitochondrial"/>
    <property type="match status" value="1"/>
</dbReference>
<dbReference type="GO" id="GO:0000062">
    <property type="term" value="F:fatty-acyl-CoA binding"/>
    <property type="evidence" value="ECO:0007669"/>
    <property type="project" value="TreeGrafter"/>
</dbReference>
<protein>
    <recommendedName>
        <fullName evidence="18">Very long-chain specific acyl-CoA dehydrogenase, mitochondrial</fullName>
        <ecNumber evidence="17">1.3.8.9</ecNumber>
    </recommendedName>
</protein>
<keyword evidence="13 28" id="KW-0560">Oxidoreductase</keyword>
<keyword evidence="11" id="KW-0809">Transit peptide</keyword>
<comment type="subunit">
    <text evidence="20">Homodimer. Homodimerizes after import into the mitochondrion.</text>
</comment>
<evidence type="ECO:0000259" key="29">
    <source>
        <dbReference type="Pfam" id="PF00441"/>
    </source>
</evidence>
<comment type="catalytic activity">
    <reaction evidence="21">
        <text>dodecanoyl-CoA + oxidized [electron-transfer flavoprotein] + H(+) = (2E)-dodecenoyl-CoA + reduced [electron-transfer flavoprotein]</text>
        <dbReference type="Rhea" id="RHEA:47296"/>
        <dbReference type="Rhea" id="RHEA-COMP:10685"/>
        <dbReference type="Rhea" id="RHEA-COMP:10686"/>
        <dbReference type="ChEBI" id="CHEBI:15378"/>
        <dbReference type="ChEBI" id="CHEBI:57330"/>
        <dbReference type="ChEBI" id="CHEBI:57375"/>
        <dbReference type="ChEBI" id="CHEBI:57692"/>
        <dbReference type="ChEBI" id="CHEBI:58307"/>
    </reaction>
    <physiologicalReaction direction="left-to-right" evidence="21">
        <dbReference type="Rhea" id="RHEA:47297"/>
    </physiologicalReaction>
</comment>
<dbReference type="OrthoDB" id="2588832at2759"/>
<keyword evidence="12" id="KW-0007">Acetylation</keyword>
<evidence type="ECO:0000256" key="4">
    <source>
        <dbReference type="ARBA" id="ARBA00009347"/>
    </source>
</evidence>
<dbReference type="InterPro" id="IPR006091">
    <property type="entry name" value="Acyl-CoA_Oxase/DH_mid-dom"/>
</dbReference>
<evidence type="ECO:0000256" key="21">
    <source>
        <dbReference type="ARBA" id="ARBA00047893"/>
    </source>
</evidence>
<evidence type="ECO:0000256" key="7">
    <source>
        <dbReference type="ARBA" id="ARBA00022792"/>
    </source>
</evidence>
<feature type="domain" description="Acyl-CoA oxidase/dehydrogenase middle" evidence="30">
    <location>
        <begin position="203"/>
        <end position="303"/>
    </location>
</feature>
<comment type="cofactor">
    <cofactor evidence="1 28">
        <name>FAD</name>
        <dbReference type="ChEBI" id="CHEBI:57692"/>
    </cofactor>
</comment>
<dbReference type="InterPro" id="IPR006089">
    <property type="entry name" value="Acyl-CoA_DH_CS"/>
</dbReference>
<dbReference type="Pfam" id="PF00441">
    <property type="entry name" value="Acyl-CoA_dh_1"/>
    <property type="match status" value="1"/>
</dbReference>
<dbReference type="InterPro" id="IPR036250">
    <property type="entry name" value="AcylCo_DH-like_C"/>
</dbReference>
<evidence type="ECO:0000256" key="22">
    <source>
        <dbReference type="ARBA" id="ARBA00047916"/>
    </source>
</evidence>
<comment type="catalytic activity">
    <reaction evidence="24">
        <text>tetradecanoyl-CoA + oxidized [electron-transfer flavoprotein] + H(+) = (2E)-tetradecenoyl-CoA + reduced [electron-transfer flavoprotein]</text>
        <dbReference type="Rhea" id="RHEA:47316"/>
        <dbReference type="Rhea" id="RHEA-COMP:10685"/>
        <dbReference type="Rhea" id="RHEA-COMP:10686"/>
        <dbReference type="ChEBI" id="CHEBI:15378"/>
        <dbReference type="ChEBI" id="CHEBI:57385"/>
        <dbReference type="ChEBI" id="CHEBI:57692"/>
        <dbReference type="ChEBI" id="CHEBI:58307"/>
        <dbReference type="ChEBI" id="CHEBI:61405"/>
    </reaction>
    <physiologicalReaction direction="left-to-right" evidence="24">
        <dbReference type="Rhea" id="RHEA:47317"/>
    </physiologicalReaction>
</comment>
<feature type="domain" description="ACAD9/ACADV-like C-terminal" evidence="32">
    <location>
        <begin position="514"/>
        <end position="633"/>
    </location>
</feature>
<keyword evidence="15" id="KW-0496">Mitochondrion</keyword>
<dbReference type="InterPro" id="IPR013786">
    <property type="entry name" value="AcylCoA_DH/ox_N"/>
</dbReference>
<evidence type="ECO:0000256" key="23">
    <source>
        <dbReference type="ARBA" id="ARBA00048086"/>
    </source>
</evidence>
<dbReference type="InterPro" id="IPR009100">
    <property type="entry name" value="AcylCoA_DH/oxidase_NM_dom_sf"/>
</dbReference>
<sequence>MFRSIAAKLYSPRSDNIQLIKNMVIRTASSSQAQPKTENKKMEAKVDLDRLDKIKIPESNSFVQNLFAGRANTEYFLPYPQVLTNEEIGFIDMVVDPVSKMWEDKWDEILKLEDTETIPDDVVQMMRDMGTFGIQVPVEYGGMGCNNTQYARFGEIAGRYDLGISIFSGAHQSIGYKGIVLFGTPEQKNRYLPDLAQGKKFAAFALTEPSAGSDASSIKSRAVLSEDGKHYILNGSKLYISNGGIADFFTIFAKTPVKNDKGEVKDKVTAFWVPRGPGLTNGPNMKKMGIKFSNTTELWFDNVKIPVENVIGEVGEGFKVAMKILNNGRYGMICALSGTMQKAIEMAATYANTRTQFGNNLASFTAIQEKIGRMTLAHFVTQSHAYMVSGVIDKGMADFQLEAAVGKIVASDSAWYVVDEALQIFCGMGYIKETGIEKMLRDVRIFRIFEGANEILRLFIALTGLQYAGGHLREIQKAMKNPTANLGLIFMEASKRLKRTAGLDGPNITENVHPSLHPEAQILSKNIILFSSAVEHLLIKYNKQIVMEQMLLWRLANSVIDIYTMLVLLSRVTLSLKQNVPAAEYETKLCKIFVSEANMRVNQNLAALRSPIILKNDENIRNIAVQVFENQGIVHQSPIHSCEAT</sequence>
<evidence type="ECO:0000256" key="17">
    <source>
        <dbReference type="ARBA" id="ARBA00039034"/>
    </source>
</evidence>
<evidence type="ECO:0000256" key="18">
    <source>
        <dbReference type="ARBA" id="ARBA00040902"/>
    </source>
</evidence>
<dbReference type="InterPro" id="IPR049448">
    <property type="entry name" value="ACAD9/ACADV-like_C"/>
</dbReference>
<dbReference type="Gene3D" id="2.40.110.10">
    <property type="entry name" value="Butyryl-CoA Dehydrogenase, subunit A, domain 2"/>
    <property type="match status" value="1"/>
</dbReference>
<dbReference type="GO" id="GO:0050660">
    <property type="term" value="F:flavin adenine dinucleotide binding"/>
    <property type="evidence" value="ECO:0007669"/>
    <property type="project" value="InterPro"/>
</dbReference>
<name>A0A1Y3AQM1_EURMA</name>
<dbReference type="EMBL" id="MUJZ01064121">
    <property type="protein sequence ID" value="OTF70761.1"/>
    <property type="molecule type" value="Genomic_DNA"/>
</dbReference>
<comment type="catalytic activity">
    <reaction evidence="23">
        <text>tetracosanoyl-CoA + oxidized [electron-transfer flavoprotein] + H(+) = (2E)-tetracosenoyl-CoA + reduced [electron-transfer flavoprotein]</text>
        <dbReference type="Rhea" id="RHEA:47232"/>
        <dbReference type="Rhea" id="RHEA-COMP:10685"/>
        <dbReference type="Rhea" id="RHEA-COMP:10686"/>
        <dbReference type="ChEBI" id="CHEBI:15378"/>
        <dbReference type="ChEBI" id="CHEBI:57692"/>
        <dbReference type="ChEBI" id="CHEBI:58307"/>
        <dbReference type="ChEBI" id="CHEBI:65052"/>
        <dbReference type="ChEBI" id="CHEBI:74693"/>
    </reaction>
    <physiologicalReaction direction="left-to-right" evidence="23">
        <dbReference type="Rhea" id="RHEA:47233"/>
    </physiologicalReaction>
</comment>
<evidence type="ECO:0000256" key="25">
    <source>
        <dbReference type="ARBA" id="ARBA00049050"/>
    </source>
</evidence>